<organism evidence="5 6">
    <name type="scientific">Alkalicoccobacillus plakortidis</name>
    <dbReference type="NCBI Taxonomy" id="444060"/>
    <lineage>
        <taxon>Bacteria</taxon>
        <taxon>Bacillati</taxon>
        <taxon>Bacillota</taxon>
        <taxon>Bacilli</taxon>
        <taxon>Bacillales</taxon>
        <taxon>Bacillaceae</taxon>
        <taxon>Alkalicoccobacillus</taxon>
    </lineage>
</organism>
<dbReference type="InterPro" id="IPR018656">
    <property type="entry name" value="DUF2087"/>
</dbReference>
<keyword evidence="3" id="KW-0804">Transcription</keyword>
<dbReference type="SUPFAM" id="SSF46785">
    <property type="entry name" value="Winged helix' DNA-binding domain"/>
    <property type="match status" value="1"/>
</dbReference>
<sequence length="190" mass="22310">MQLSRMVNFHKVMGDTTRIQIVSMLKKGPLHGQAIAGKLGLKPPTISHHMAKLKEIDVVRQVRDKNTIYYHLNEKTLYALAIAVTKIGESEMNKDFNMSTDDKTSIIKNFFTAQNKLKTFPAQRKKKLVVLEYLLRGLEEGKSYEEKEINEHIQEYYDDYATIRREWIICHFMNRNNGIYQMNPKEMWLV</sequence>
<dbReference type="InterPro" id="IPR001845">
    <property type="entry name" value="HTH_ArsR_DNA-bd_dom"/>
</dbReference>
<evidence type="ECO:0000256" key="2">
    <source>
        <dbReference type="ARBA" id="ARBA00023125"/>
    </source>
</evidence>
<dbReference type="InterPro" id="IPR011991">
    <property type="entry name" value="ArsR-like_HTH"/>
</dbReference>
<dbReference type="InterPro" id="IPR051081">
    <property type="entry name" value="HTH_MetalResp_TranReg"/>
</dbReference>
<keyword evidence="1" id="KW-0805">Transcription regulation</keyword>
<dbReference type="Pfam" id="PF09860">
    <property type="entry name" value="DUF2087"/>
    <property type="match status" value="1"/>
</dbReference>
<keyword evidence="2" id="KW-0238">DNA-binding</keyword>
<dbReference type="InterPro" id="IPR036390">
    <property type="entry name" value="WH_DNA-bd_sf"/>
</dbReference>
<dbReference type="Gene3D" id="1.10.10.10">
    <property type="entry name" value="Winged helix-like DNA-binding domain superfamily/Winged helix DNA-binding domain"/>
    <property type="match status" value="1"/>
</dbReference>
<dbReference type="PANTHER" id="PTHR33154">
    <property type="entry name" value="TRANSCRIPTIONAL REGULATOR, ARSR FAMILY"/>
    <property type="match status" value="1"/>
</dbReference>
<reference evidence="5" key="1">
    <citation type="submission" date="2022-06" db="EMBL/GenBank/DDBJ databases">
        <title>Alkalicoccobacillus porphyridii sp. nov., isolated from a marine red alga, Porphyridium purpureum and reclassification of Shouchella plakortidis and Shouchella gibsonii as Alkalicoccobacillus plakortidis comb. nov. and Alkalicoccobacillus gibsonii comb. nov.</title>
        <authorList>
            <person name="Kim K.H."/>
            <person name="Lee J.K."/>
            <person name="Han D.M."/>
            <person name="Baek J.H."/>
            <person name="Jeon C.O."/>
        </authorList>
    </citation>
    <scope>NUCLEOTIDE SEQUENCE</scope>
    <source>
        <strain evidence="5">DSM 19153</strain>
    </source>
</reference>
<gene>
    <name evidence="5" type="ORF">NDM98_05935</name>
</gene>
<name>A0ABT0XIN6_9BACI</name>
<protein>
    <submittedName>
        <fullName evidence="5">Metalloregulator ArsR/SmtB family transcription factor</fullName>
    </submittedName>
</protein>
<evidence type="ECO:0000259" key="4">
    <source>
        <dbReference type="PROSITE" id="PS50987"/>
    </source>
</evidence>
<dbReference type="InterPro" id="IPR036388">
    <property type="entry name" value="WH-like_DNA-bd_sf"/>
</dbReference>
<keyword evidence="6" id="KW-1185">Reference proteome</keyword>
<evidence type="ECO:0000256" key="3">
    <source>
        <dbReference type="ARBA" id="ARBA00023163"/>
    </source>
</evidence>
<accession>A0ABT0XIN6</accession>
<evidence type="ECO:0000313" key="5">
    <source>
        <dbReference type="EMBL" id="MCM2675072.1"/>
    </source>
</evidence>
<dbReference type="RefSeq" id="WP_251605298.1">
    <property type="nucleotide sequence ID" value="NZ_JAMQJY010000001.1"/>
</dbReference>
<dbReference type="EMBL" id="JAMQJY010000001">
    <property type="protein sequence ID" value="MCM2675072.1"/>
    <property type="molecule type" value="Genomic_DNA"/>
</dbReference>
<evidence type="ECO:0000313" key="6">
    <source>
        <dbReference type="Proteomes" id="UP001203665"/>
    </source>
</evidence>
<comment type="caution">
    <text evidence="5">The sequence shown here is derived from an EMBL/GenBank/DDBJ whole genome shotgun (WGS) entry which is preliminary data.</text>
</comment>
<evidence type="ECO:0000256" key="1">
    <source>
        <dbReference type="ARBA" id="ARBA00023015"/>
    </source>
</evidence>
<feature type="domain" description="HTH arsR-type" evidence="4">
    <location>
        <begin position="1"/>
        <end position="92"/>
    </location>
</feature>
<proteinExistence type="predicted"/>
<dbReference type="PANTHER" id="PTHR33154:SF35">
    <property type="entry name" value="TRANSCRIPTIONAL REGULATOR, ARSR FAMILY"/>
    <property type="match status" value="1"/>
</dbReference>
<dbReference type="Pfam" id="PF01022">
    <property type="entry name" value="HTH_5"/>
    <property type="match status" value="1"/>
</dbReference>
<dbReference type="Proteomes" id="UP001203665">
    <property type="component" value="Unassembled WGS sequence"/>
</dbReference>
<dbReference type="NCBIfam" id="NF033788">
    <property type="entry name" value="HTH_metalloreg"/>
    <property type="match status" value="1"/>
</dbReference>
<dbReference type="SMART" id="SM00418">
    <property type="entry name" value="HTH_ARSR"/>
    <property type="match status" value="1"/>
</dbReference>
<dbReference type="CDD" id="cd00090">
    <property type="entry name" value="HTH_ARSR"/>
    <property type="match status" value="1"/>
</dbReference>
<dbReference type="PROSITE" id="PS50987">
    <property type="entry name" value="HTH_ARSR_2"/>
    <property type="match status" value="1"/>
</dbReference>
<dbReference type="PRINTS" id="PR00778">
    <property type="entry name" value="HTHARSR"/>
</dbReference>